<evidence type="ECO:0000313" key="3">
    <source>
        <dbReference type="Proteomes" id="UP000677803"/>
    </source>
</evidence>
<dbReference type="PANTHER" id="PTHR28601">
    <property type="entry name" value="COILED-COIL DOMAIN-CONTAINING PROTEIN 24"/>
    <property type="match status" value="1"/>
</dbReference>
<sequence>MHSPDRDQLWCPGQSLWSLIAEHVSESELLKIRSALGCHLVDMYTEAYTEAEMWHMMWQGSQPDGNPSSRPKSLFICGQGVRLADPPAVKELVRAEVKMLLQTLKERASREGRDVEELLSHYKIQTINYTLGHQDICYSNCGNPKENGNPSRPSSRCSVQSTAEEEIGEIRDKLNVNEIHRVVSHLRFILLEECEALAAIIKNLKGNVKEKYQSDSEKSEPSLSELRELRGAIQLELELLPSSFAASTLLTGKGQKNKFRLSERQRPDTLLPLPLTSISRSPPLSQRVPRPPCGQPPDNLPHRLSSAFRKSAKSPPCSRMDTSGSANSPLNLDQRLAKSKCHSSFSPRQDDAGVRSRISLDFHKISEKNSPSIDTHLSSQGCTRKSRTDSTGVPQERKISPTWNSRNINNTPPPVLALTQVFDTESYGRDLTVLQKGKVRAKNRQRLVESGGCSESTAVQTETSSSEGSAMCETHTHDVRNSREVEGHLRKDVNKQQRLTGHRLADYASHFPESMDALREDIMCTRPQPAEAKAQSFKTPKTTNGAVQDTRSQTQLQPLTSCKHDVRVA</sequence>
<reference evidence="2" key="1">
    <citation type="submission" date="2021-05" db="EMBL/GenBank/DDBJ databases">
        <authorList>
            <person name="Tigano A."/>
        </authorList>
    </citation>
    <scope>NUCLEOTIDE SEQUENCE</scope>
</reference>
<name>A0A8S4AVG4_9TELE</name>
<dbReference type="PANTHER" id="PTHR28601:SF1">
    <property type="entry name" value="COILED-COIL DOMAIN-CONTAINING PROTEIN 24"/>
    <property type="match status" value="1"/>
</dbReference>
<feature type="region of interest" description="Disordered" evidence="1">
    <location>
        <begin position="528"/>
        <end position="553"/>
    </location>
</feature>
<dbReference type="Pfam" id="PF15669">
    <property type="entry name" value="CCDC24"/>
    <property type="match status" value="1"/>
</dbReference>
<feature type="region of interest" description="Disordered" evidence="1">
    <location>
        <begin position="255"/>
        <end position="330"/>
    </location>
</feature>
<protein>
    <submittedName>
        <fullName evidence="2">(Atlantic silverside) hypothetical protein</fullName>
    </submittedName>
</protein>
<feature type="compositionally biased region" description="Pro residues" evidence="1">
    <location>
        <begin position="289"/>
        <end position="299"/>
    </location>
</feature>
<evidence type="ECO:0000313" key="2">
    <source>
        <dbReference type="EMBL" id="CAG5896561.1"/>
    </source>
</evidence>
<dbReference type="AlphaFoldDB" id="A0A8S4AVG4"/>
<gene>
    <name evidence="2" type="ORF">MMEN_LOCUS7627</name>
</gene>
<feature type="compositionally biased region" description="Polar residues" evidence="1">
    <location>
        <begin position="453"/>
        <end position="468"/>
    </location>
</feature>
<feature type="region of interest" description="Disordered" evidence="1">
    <location>
        <begin position="448"/>
        <end position="487"/>
    </location>
</feature>
<feature type="compositionally biased region" description="Basic and acidic residues" evidence="1">
    <location>
        <begin position="474"/>
        <end position="487"/>
    </location>
</feature>
<dbReference type="OrthoDB" id="6022633at2759"/>
<feature type="compositionally biased region" description="Polar residues" evidence="1">
    <location>
        <begin position="536"/>
        <end position="553"/>
    </location>
</feature>
<dbReference type="InterPro" id="IPR031367">
    <property type="entry name" value="CCDC24"/>
</dbReference>
<accession>A0A8S4AVG4</accession>
<keyword evidence="3" id="KW-1185">Reference proteome</keyword>
<feature type="compositionally biased region" description="Polar residues" evidence="1">
    <location>
        <begin position="368"/>
        <end position="393"/>
    </location>
</feature>
<evidence type="ECO:0000256" key="1">
    <source>
        <dbReference type="SAM" id="MobiDB-lite"/>
    </source>
</evidence>
<proteinExistence type="predicted"/>
<dbReference type="EMBL" id="CAJRST010007779">
    <property type="protein sequence ID" value="CAG5896561.1"/>
    <property type="molecule type" value="Genomic_DNA"/>
</dbReference>
<comment type="caution">
    <text evidence="2">The sequence shown here is derived from an EMBL/GenBank/DDBJ whole genome shotgun (WGS) entry which is preliminary data.</text>
</comment>
<feature type="compositionally biased region" description="Polar residues" evidence="1">
    <location>
        <begin position="401"/>
        <end position="410"/>
    </location>
</feature>
<dbReference type="Proteomes" id="UP000677803">
    <property type="component" value="Unassembled WGS sequence"/>
</dbReference>
<feature type="region of interest" description="Disordered" evidence="1">
    <location>
        <begin position="363"/>
        <end position="411"/>
    </location>
</feature>
<organism evidence="2 3">
    <name type="scientific">Menidia menidia</name>
    <name type="common">Atlantic silverside</name>
    <dbReference type="NCBI Taxonomy" id="238744"/>
    <lineage>
        <taxon>Eukaryota</taxon>
        <taxon>Metazoa</taxon>
        <taxon>Chordata</taxon>
        <taxon>Craniata</taxon>
        <taxon>Vertebrata</taxon>
        <taxon>Euteleostomi</taxon>
        <taxon>Actinopterygii</taxon>
        <taxon>Neopterygii</taxon>
        <taxon>Teleostei</taxon>
        <taxon>Neoteleostei</taxon>
        <taxon>Acanthomorphata</taxon>
        <taxon>Ovalentaria</taxon>
        <taxon>Atherinomorphae</taxon>
        <taxon>Atheriniformes</taxon>
        <taxon>Atherinopsidae</taxon>
        <taxon>Menidiinae</taxon>
        <taxon>Menidia</taxon>
    </lineage>
</organism>
<feature type="compositionally biased region" description="Polar residues" evidence="1">
    <location>
        <begin position="320"/>
        <end position="330"/>
    </location>
</feature>